<dbReference type="InterPro" id="IPR013083">
    <property type="entry name" value="Znf_RING/FYVE/PHD"/>
</dbReference>
<dbReference type="InterPro" id="IPR003903">
    <property type="entry name" value="UIM_dom"/>
</dbReference>
<accession>A0AA40BDD7</accession>
<evidence type="ECO:0000313" key="7">
    <source>
        <dbReference type="EMBL" id="KAK0732211.1"/>
    </source>
</evidence>
<reference evidence="7" key="1">
    <citation type="submission" date="2023-06" db="EMBL/GenBank/DDBJ databases">
        <title>Genome-scale phylogeny and comparative genomics of the fungal order Sordariales.</title>
        <authorList>
            <consortium name="Lawrence Berkeley National Laboratory"/>
            <person name="Hensen N."/>
            <person name="Bonometti L."/>
            <person name="Westerberg I."/>
            <person name="Brannstrom I.O."/>
            <person name="Guillou S."/>
            <person name="Cros-Aarteil S."/>
            <person name="Calhoun S."/>
            <person name="Haridas S."/>
            <person name="Kuo A."/>
            <person name="Mondo S."/>
            <person name="Pangilinan J."/>
            <person name="Riley R."/>
            <person name="Labutti K."/>
            <person name="Andreopoulos B."/>
            <person name="Lipzen A."/>
            <person name="Chen C."/>
            <person name="Yanf M."/>
            <person name="Daum C."/>
            <person name="Ng V."/>
            <person name="Clum A."/>
            <person name="Steindorff A."/>
            <person name="Ohm R."/>
            <person name="Martin F."/>
            <person name="Silar P."/>
            <person name="Natvig D."/>
            <person name="Lalanne C."/>
            <person name="Gautier V."/>
            <person name="Ament-Velasquez S.L."/>
            <person name="Kruys A."/>
            <person name="Hutchinson M.I."/>
            <person name="Powell A.J."/>
            <person name="Barry K."/>
            <person name="Miller A.N."/>
            <person name="Grigoriev I.V."/>
            <person name="Debuchy R."/>
            <person name="Gladieux P."/>
            <person name="Thoren M.H."/>
            <person name="Johannesson H."/>
        </authorList>
    </citation>
    <scope>NUCLEOTIDE SEQUENCE</scope>
    <source>
        <strain evidence="7">SMH4607-1</strain>
    </source>
</reference>
<dbReference type="SUPFAM" id="SSF57850">
    <property type="entry name" value="RING/U-box"/>
    <property type="match status" value="1"/>
</dbReference>
<sequence>MSRRERTQAQRSSWRQPQQMSEDEALAWALQESLFTSEQGQPEETVEETYWPTIEKYLKDKRQRRHGPKVVVNCIICLTQVTVPSLQPQNGERERGAMLLPCQHIVGTNCGVTWVRESENLDETERGSKCPICRARIRDVKQCLEADEKLDRHNQIVQCRPSWR</sequence>
<dbReference type="SMART" id="SM00184">
    <property type="entry name" value="RING"/>
    <property type="match status" value="1"/>
</dbReference>
<feature type="region of interest" description="Disordered" evidence="5">
    <location>
        <begin position="1"/>
        <end position="22"/>
    </location>
</feature>
<dbReference type="InterPro" id="IPR001841">
    <property type="entry name" value="Znf_RING"/>
</dbReference>
<dbReference type="Proteomes" id="UP001172102">
    <property type="component" value="Unassembled WGS sequence"/>
</dbReference>
<dbReference type="InterPro" id="IPR018957">
    <property type="entry name" value="Znf_C3HC4_RING-type"/>
</dbReference>
<comment type="caution">
    <text evidence="7">The sequence shown here is derived from an EMBL/GenBank/DDBJ whole genome shotgun (WGS) entry which is preliminary data.</text>
</comment>
<keyword evidence="3" id="KW-0862">Zinc</keyword>
<feature type="domain" description="RING-type" evidence="6">
    <location>
        <begin position="74"/>
        <end position="134"/>
    </location>
</feature>
<keyword evidence="1" id="KW-0479">Metal-binding</keyword>
<evidence type="ECO:0000256" key="3">
    <source>
        <dbReference type="ARBA" id="ARBA00022833"/>
    </source>
</evidence>
<evidence type="ECO:0000256" key="5">
    <source>
        <dbReference type="SAM" id="MobiDB-lite"/>
    </source>
</evidence>
<organism evidence="7 8">
    <name type="scientific">Lasiosphaeris hirsuta</name>
    <dbReference type="NCBI Taxonomy" id="260670"/>
    <lineage>
        <taxon>Eukaryota</taxon>
        <taxon>Fungi</taxon>
        <taxon>Dikarya</taxon>
        <taxon>Ascomycota</taxon>
        <taxon>Pezizomycotina</taxon>
        <taxon>Sordariomycetes</taxon>
        <taxon>Sordariomycetidae</taxon>
        <taxon>Sordariales</taxon>
        <taxon>Lasiosphaeriaceae</taxon>
        <taxon>Lasiosphaeris</taxon>
    </lineage>
</organism>
<evidence type="ECO:0000313" key="8">
    <source>
        <dbReference type="Proteomes" id="UP001172102"/>
    </source>
</evidence>
<dbReference type="Pfam" id="PF00097">
    <property type="entry name" value="zf-C3HC4"/>
    <property type="match status" value="1"/>
</dbReference>
<evidence type="ECO:0000259" key="6">
    <source>
        <dbReference type="PROSITE" id="PS50089"/>
    </source>
</evidence>
<keyword evidence="8" id="KW-1185">Reference proteome</keyword>
<dbReference type="Gene3D" id="3.30.40.10">
    <property type="entry name" value="Zinc/RING finger domain, C3HC4 (zinc finger)"/>
    <property type="match status" value="1"/>
</dbReference>
<feature type="compositionally biased region" description="Polar residues" evidence="5">
    <location>
        <begin position="9"/>
        <end position="20"/>
    </location>
</feature>
<evidence type="ECO:0000256" key="1">
    <source>
        <dbReference type="ARBA" id="ARBA00022723"/>
    </source>
</evidence>
<dbReference type="EMBL" id="JAUKUA010000001">
    <property type="protein sequence ID" value="KAK0732211.1"/>
    <property type="molecule type" value="Genomic_DNA"/>
</dbReference>
<dbReference type="GO" id="GO:0008270">
    <property type="term" value="F:zinc ion binding"/>
    <property type="evidence" value="ECO:0007669"/>
    <property type="project" value="UniProtKB-KW"/>
</dbReference>
<proteinExistence type="predicted"/>
<evidence type="ECO:0000256" key="2">
    <source>
        <dbReference type="ARBA" id="ARBA00022771"/>
    </source>
</evidence>
<dbReference type="PROSITE" id="PS50330">
    <property type="entry name" value="UIM"/>
    <property type="match status" value="1"/>
</dbReference>
<dbReference type="PROSITE" id="PS50089">
    <property type="entry name" value="ZF_RING_2"/>
    <property type="match status" value="1"/>
</dbReference>
<gene>
    <name evidence="7" type="ORF">B0H67DRAFT_655549</name>
</gene>
<name>A0AA40BDD7_9PEZI</name>
<keyword evidence="2 4" id="KW-0863">Zinc-finger</keyword>
<dbReference type="AlphaFoldDB" id="A0AA40BDD7"/>
<evidence type="ECO:0000256" key="4">
    <source>
        <dbReference type="PROSITE-ProRule" id="PRU00175"/>
    </source>
</evidence>
<protein>
    <recommendedName>
        <fullName evidence="6">RING-type domain-containing protein</fullName>
    </recommendedName>
</protein>